<dbReference type="GO" id="GO:0005524">
    <property type="term" value="F:ATP binding"/>
    <property type="evidence" value="ECO:0007669"/>
    <property type="project" value="UniProtKB-KW"/>
</dbReference>
<dbReference type="InterPro" id="IPR046884">
    <property type="entry name" value="MnmA-like_central"/>
</dbReference>
<feature type="region of interest" description="Interaction with tRNA" evidence="14">
    <location>
        <begin position="162"/>
        <end position="164"/>
    </location>
</feature>
<dbReference type="FunFam" id="2.40.30.10:FF:000023">
    <property type="entry name" value="tRNA-specific 2-thiouridylase MnmA"/>
    <property type="match status" value="1"/>
</dbReference>
<keyword evidence="8 14" id="KW-0819">tRNA processing</keyword>
<evidence type="ECO:0000256" key="3">
    <source>
        <dbReference type="ARBA" id="ARBA00011949"/>
    </source>
</evidence>
<dbReference type="NCBIfam" id="TIGR00420">
    <property type="entry name" value="trmU"/>
    <property type="match status" value="1"/>
</dbReference>
<dbReference type="PANTHER" id="PTHR11933">
    <property type="entry name" value="TRNA 5-METHYLAMINOMETHYL-2-THIOURIDYLATE -METHYLTRANSFERASE"/>
    <property type="match status" value="1"/>
</dbReference>
<dbReference type="Proteomes" id="UP000011541">
    <property type="component" value="Chromosome"/>
</dbReference>
<dbReference type="AlphaFoldDB" id="M1LWB6"/>
<evidence type="ECO:0000259" key="15">
    <source>
        <dbReference type="PROSITE" id="PS50206"/>
    </source>
</evidence>
<feature type="active site" description="Nucleophile" evidence="14">
    <location>
        <position position="116"/>
    </location>
</feature>
<keyword evidence="5 14" id="KW-0963">Cytoplasm</keyword>
<dbReference type="Gene3D" id="2.40.30.10">
    <property type="entry name" value="Translation factors"/>
    <property type="match status" value="1"/>
</dbReference>
<dbReference type="NCBIfam" id="NF001138">
    <property type="entry name" value="PRK00143.1"/>
    <property type="match status" value="1"/>
</dbReference>
<feature type="region of interest" description="Interaction with target base in tRNA" evidence="14">
    <location>
        <begin position="111"/>
        <end position="113"/>
    </location>
</feature>
<dbReference type="PATRIC" id="fig|1208920.3.peg.344"/>
<organism evidence="16 17">
    <name type="scientific">Candidatus Kinetoplastidibacterium stringomonadis TCC290E</name>
    <dbReference type="NCBI Taxonomy" id="1208920"/>
    <lineage>
        <taxon>Bacteria</taxon>
        <taxon>Pseudomonadati</taxon>
        <taxon>Pseudomonadota</taxon>
        <taxon>Betaproteobacteria</taxon>
        <taxon>Candidatus Kinetoplastidibacterium</taxon>
    </lineage>
</organism>
<dbReference type="EMBL" id="CP003805">
    <property type="protein sequence ID" value="AGF48356.1"/>
    <property type="molecule type" value="Genomic_DNA"/>
</dbReference>
<name>M1LWB6_9PROT</name>
<dbReference type="STRING" id="1208920.CONE_0592"/>
<feature type="region of interest" description="Interaction with tRNA" evidence="14">
    <location>
        <begin position="331"/>
        <end position="332"/>
    </location>
</feature>
<evidence type="ECO:0000313" key="16">
    <source>
        <dbReference type="EMBL" id="AGF48356.1"/>
    </source>
</evidence>
<feature type="active site" description="Cysteine persulfide intermediate" evidence="14">
    <location>
        <position position="212"/>
    </location>
</feature>
<dbReference type="Pfam" id="PF03054">
    <property type="entry name" value="tRNA_Me_trans"/>
    <property type="match status" value="1"/>
</dbReference>
<dbReference type="Pfam" id="PF20259">
    <property type="entry name" value="tRNA_Me_trans_M"/>
    <property type="match status" value="1"/>
</dbReference>
<dbReference type="Pfam" id="PF20258">
    <property type="entry name" value="tRNA_Me_trans_C"/>
    <property type="match status" value="1"/>
</dbReference>
<dbReference type="SUPFAM" id="SSF52402">
    <property type="entry name" value="Adenine nucleotide alpha hydrolases-like"/>
    <property type="match status" value="1"/>
</dbReference>
<dbReference type="PROSITE" id="PS50206">
    <property type="entry name" value="RHODANESE_3"/>
    <property type="match status" value="1"/>
</dbReference>
<dbReference type="KEGG" id="kon:CONE_0592"/>
<keyword evidence="11 14" id="KW-0694">RNA-binding</keyword>
<dbReference type="GO" id="GO:0005737">
    <property type="term" value="C:cytoplasm"/>
    <property type="evidence" value="ECO:0007669"/>
    <property type="project" value="UniProtKB-SubCell"/>
</dbReference>
<dbReference type="RefSeq" id="WP_015397043.1">
    <property type="nucleotide sequence ID" value="NC_020299.1"/>
</dbReference>
<comment type="similarity">
    <text evidence="2 14">Belongs to the MnmA/TRMU family.</text>
</comment>
<dbReference type="HOGENOM" id="CLU_035188_1_0_4"/>
<dbReference type="InterPro" id="IPR023382">
    <property type="entry name" value="MnmA-like_central_sf"/>
</dbReference>
<dbReference type="Gene3D" id="2.30.30.280">
    <property type="entry name" value="Adenine nucleotide alpha hydrolases-like domains"/>
    <property type="match status" value="1"/>
</dbReference>
<evidence type="ECO:0000256" key="7">
    <source>
        <dbReference type="ARBA" id="ARBA00022679"/>
    </source>
</evidence>
<evidence type="ECO:0000256" key="11">
    <source>
        <dbReference type="ARBA" id="ARBA00022884"/>
    </source>
</evidence>
<dbReference type="PANTHER" id="PTHR11933:SF5">
    <property type="entry name" value="MITOCHONDRIAL TRNA-SPECIFIC 2-THIOURIDYLASE 1"/>
    <property type="match status" value="1"/>
</dbReference>
<dbReference type="GO" id="GO:0000049">
    <property type="term" value="F:tRNA binding"/>
    <property type="evidence" value="ECO:0007669"/>
    <property type="project" value="UniProtKB-KW"/>
</dbReference>
<comment type="function">
    <text evidence="14">Catalyzes the 2-thiolation of uridine at the wobble position (U34) of tRNA, leading to the formation of s(2)U34.</text>
</comment>
<proteinExistence type="inferred from homology"/>
<dbReference type="GO" id="GO:0103016">
    <property type="term" value="F:tRNA-uridine 2-sulfurtransferase activity"/>
    <property type="evidence" value="ECO:0007669"/>
    <property type="project" value="UniProtKB-EC"/>
</dbReference>
<evidence type="ECO:0000256" key="12">
    <source>
        <dbReference type="ARBA" id="ARBA00023157"/>
    </source>
</evidence>
<reference evidence="16 17" key="1">
    <citation type="journal article" date="2013" name="Genome Biol. Evol.">
        <title>Genome evolution and phylogenomic analysis of candidatus kinetoplastibacterium, the betaproteobacterial endosymbionts of strigomonas and angomonas.</title>
        <authorList>
            <person name="Alves J.M."/>
            <person name="Serrano M.G."/>
            <person name="Maia da Silva F."/>
            <person name="Voegtly L.J."/>
            <person name="Matveyev A.V."/>
            <person name="Teixeira M.M."/>
            <person name="Camargo E.P."/>
            <person name="Buck G.A."/>
        </authorList>
    </citation>
    <scope>NUCLEOTIDE SEQUENCE [LARGE SCALE GENOMIC DNA]</scope>
    <source>
        <strain evidence="16 17">TCC290E</strain>
    </source>
</reference>
<dbReference type="InterPro" id="IPR046885">
    <property type="entry name" value="MnmA-like_C"/>
</dbReference>
<accession>M1LWB6</accession>
<protein>
    <recommendedName>
        <fullName evidence="4 14">tRNA-specific 2-thiouridylase MnmA</fullName>
        <ecNumber evidence="3 14">2.8.1.13</ecNumber>
    </recommendedName>
</protein>
<evidence type="ECO:0000256" key="14">
    <source>
        <dbReference type="HAMAP-Rule" id="MF_00144"/>
    </source>
</evidence>
<dbReference type="InterPro" id="IPR014729">
    <property type="entry name" value="Rossmann-like_a/b/a_fold"/>
</dbReference>
<evidence type="ECO:0000313" key="17">
    <source>
        <dbReference type="Proteomes" id="UP000011541"/>
    </source>
</evidence>
<dbReference type="eggNOG" id="COG0482">
    <property type="taxonomic scope" value="Bacteria"/>
</dbReference>
<comment type="caution">
    <text evidence="14">Lacks conserved residue(s) required for the propagation of feature annotation.</text>
</comment>
<dbReference type="GO" id="GO:0032259">
    <property type="term" value="P:methylation"/>
    <property type="evidence" value="ECO:0007669"/>
    <property type="project" value="UniProtKB-KW"/>
</dbReference>
<evidence type="ECO:0000256" key="9">
    <source>
        <dbReference type="ARBA" id="ARBA00022741"/>
    </source>
</evidence>
<feature type="binding site" evidence="14">
    <location>
        <position position="52"/>
    </location>
    <ligand>
        <name>ATP</name>
        <dbReference type="ChEBI" id="CHEBI:30616"/>
    </ligand>
</feature>
<evidence type="ECO:0000256" key="2">
    <source>
        <dbReference type="ARBA" id="ARBA00006191"/>
    </source>
</evidence>
<evidence type="ECO:0000256" key="5">
    <source>
        <dbReference type="ARBA" id="ARBA00022490"/>
    </source>
</evidence>
<feature type="site" description="Interaction with tRNA" evidence="14">
    <location>
        <position position="364"/>
    </location>
</feature>
<evidence type="ECO:0000256" key="6">
    <source>
        <dbReference type="ARBA" id="ARBA00022555"/>
    </source>
</evidence>
<comment type="subcellular location">
    <subcellularLocation>
        <location evidence="1 14">Cytoplasm</location>
    </subcellularLocation>
</comment>
<dbReference type="InterPro" id="IPR004506">
    <property type="entry name" value="MnmA-like"/>
</dbReference>
<dbReference type="GO" id="GO:0002143">
    <property type="term" value="P:tRNA wobble position uridine thiolation"/>
    <property type="evidence" value="ECO:0007669"/>
    <property type="project" value="TreeGrafter"/>
</dbReference>
<keyword evidence="10 14" id="KW-0067">ATP-binding</keyword>
<feature type="site" description="Interaction with tRNA" evidence="14">
    <location>
        <position position="141"/>
    </location>
</feature>
<dbReference type="FunFam" id="2.30.30.280:FF:000001">
    <property type="entry name" value="tRNA-specific 2-thiouridylase MnmA"/>
    <property type="match status" value="1"/>
</dbReference>
<dbReference type="InterPro" id="IPR001763">
    <property type="entry name" value="Rhodanese-like_dom"/>
</dbReference>
<evidence type="ECO:0000256" key="4">
    <source>
        <dbReference type="ARBA" id="ARBA00013805"/>
    </source>
</evidence>
<keyword evidence="12" id="KW-1015">Disulfide bond</keyword>
<keyword evidence="9 14" id="KW-0547">Nucleotide-binding</keyword>
<comment type="catalytic activity">
    <reaction evidence="13 14">
        <text>S-sulfanyl-L-cysteinyl-[protein] + uridine(34) in tRNA + AH2 + ATP = 2-thiouridine(34) in tRNA + L-cysteinyl-[protein] + A + AMP + diphosphate + H(+)</text>
        <dbReference type="Rhea" id="RHEA:47032"/>
        <dbReference type="Rhea" id="RHEA-COMP:10131"/>
        <dbReference type="Rhea" id="RHEA-COMP:11726"/>
        <dbReference type="Rhea" id="RHEA-COMP:11727"/>
        <dbReference type="Rhea" id="RHEA-COMP:11728"/>
        <dbReference type="ChEBI" id="CHEBI:13193"/>
        <dbReference type="ChEBI" id="CHEBI:15378"/>
        <dbReference type="ChEBI" id="CHEBI:17499"/>
        <dbReference type="ChEBI" id="CHEBI:29950"/>
        <dbReference type="ChEBI" id="CHEBI:30616"/>
        <dbReference type="ChEBI" id="CHEBI:33019"/>
        <dbReference type="ChEBI" id="CHEBI:61963"/>
        <dbReference type="ChEBI" id="CHEBI:65315"/>
        <dbReference type="ChEBI" id="CHEBI:87170"/>
        <dbReference type="ChEBI" id="CHEBI:456215"/>
        <dbReference type="EC" id="2.8.1.13"/>
    </reaction>
</comment>
<sequence length="381" mass="43442">MNQNIDMFLLNNADNINNKNKLVVVGMSGGVDSSVAAWILKQNGYKVIGLFMKNWEDEESSNCTYKDDLLDAASVADKIGIDFEYINFSKEYKDKVFSIFLKEYSLGRTPNPDILCNSEIKFRVFLDYCLNLGAQYIATGHYARIRKTGSKYQLLKAIDLKKDQSYFLYRLNQEQLSRSIFPLGDICKTKVREIAKKIGLHNFNKKDSTGICFIGEKSFSSFLERFIPVKEGVILTIDGKKIGTHKGVHFYTLGQRKGLGIGGVKDYSSYDALDTGAWYVARKDLKKNIIYAVRSKHHQLLNTSRLQAANIHWIDNSMPAIKNNLYHAKTRYRQLDSECKLLNLNDDELEIMFTEKQWAITPGQSVVIYDNDICMGGGIIY</sequence>
<evidence type="ECO:0000256" key="13">
    <source>
        <dbReference type="ARBA" id="ARBA00051542"/>
    </source>
</evidence>
<feature type="binding site" evidence="14">
    <location>
        <begin position="26"/>
        <end position="33"/>
    </location>
    <ligand>
        <name>ATP</name>
        <dbReference type="ChEBI" id="CHEBI:30616"/>
    </ligand>
</feature>
<dbReference type="EC" id="2.8.1.13" evidence="3 14"/>
<evidence type="ECO:0000256" key="10">
    <source>
        <dbReference type="ARBA" id="ARBA00022840"/>
    </source>
</evidence>
<feature type="domain" description="Rhodanese" evidence="15">
    <location>
        <begin position="9"/>
        <end position="64"/>
    </location>
</feature>
<keyword evidence="7 14" id="KW-0808">Transferase</keyword>
<evidence type="ECO:0000256" key="1">
    <source>
        <dbReference type="ARBA" id="ARBA00004496"/>
    </source>
</evidence>
<feature type="binding site" evidence="14">
    <location>
        <position position="140"/>
    </location>
    <ligand>
        <name>ATP</name>
        <dbReference type="ChEBI" id="CHEBI:30616"/>
    </ligand>
</feature>
<dbReference type="GO" id="GO:0008168">
    <property type="term" value="F:methyltransferase activity"/>
    <property type="evidence" value="ECO:0007669"/>
    <property type="project" value="UniProtKB-KW"/>
</dbReference>
<dbReference type="FunFam" id="3.40.50.620:FF:000004">
    <property type="entry name" value="tRNA-specific 2-thiouridylase MnmA"/>
    <property type="match status" value="1"/>
</dbReference>
<keyword evidence="16" id="KW-0489">Methyltransferase</keyword>
<keyword evidence="17" id="KW-1185">Reference proteome</keyword>
<evidence type="ECO:0000256" key="8">
    <source>
        <dbReference type="ARBA" id="ARBA00022694"/>
    </source>
</evidence>
<dbReference type="Gene3D" id="3.40.50.620">
    <property type="entry name" value="HUPs"/>
    <property type="match status" value="1"/>
</dbReference>
<dbReference type="CDD" id="cd01998">
    <property type="entry name" value="MnmA_TRMU-like"/>
    <property type="match status" value="1"/>
</dbReference>
<dbReference type="HAMAP" id="MF_00144">
    <property type="entry name" value="tRNA_thiouridyl_MnmA"/>
    <property type="match status" value="1"/>
</dbReference>
<gene>
    <name evidence="14" type="primary">mnmA</name>
    <name evidence="16" type="ORF">CONE_0592</name>
</gene>
<keyword evidence="6 14" id="KW-0820">tRNA-binding</keyword>